<gene>
    <name evidence="1" type="ORF">CCUR1050_LOCUS15546</name>
</gene>
<evidence type="ECO:0000313" key="1">
    <source>
        <dbReference type="EMBL" id="CAD8637862.1"/>
    </source>
</evidence>
<accession>A0A7S0QK11</accession>
<protein>
    <submittedName>
        <fullName evidence="1">Uncharacterized protein</fullName>
    </submittedName>
</protein>
<reference evidence="1" key="1">
    <citation type="submission" date="2021-01" db="EMBL/GenBank/DDBJ databases">
        <authorList>
            <person name="Corre E."/>
            <person name="Pelletier E."/>
            <person name="Niang G."/>
            <person name="Scheremetjew M."/>
            <person name="Finn R."/>
            <person name="Kale V."/>
            <person name="Holt S."/>
            <person name="Cochrane G."/>
            <person name="Meng A."/>
            <person name="Brown T."/>
            <person name="Cohen L."/>
        </authorList>
    </citation>
    <scope>NUCLEOTIDE SEQUENCE</scope>
    <source>
        <strain evidence="1">CCAP979/52</strain>
    </source>
</reference>
<sequence>MIHTAAADVLYGENSTPSMLNYVHHPQTRETCPVEELDERLTHMTDYDREQERIKMDKLAALAKLPLRLPGEGVVSPSNTPSAANGRAHAANAWEWAGDALSLGQ</sequence>
<proteinExistence type="predicted"/>
<dbReference type="AlphaFoldDB" id="A0A7S0QK11"/>
<name>A0A7S0QK11_9CRYP</name>
<organism evidence="1">
    <name type="scientific">Cryptomonas curvata</name>
    <dbReference type="NCBI Taxonomy" id="233186"/>
    <lineage>
        <taxon>Eukaryota</taxon>
        <taxon>Cryptophyceae</taxon>
        <taxon>Cryptomonadales</taxon>
        <taxon>Cryptomonadaceae</taxon>
        <taxon>Cryptomonas</taxon>
    </lineage>
</organism>
<dbReference type="EMBL" id="HBEZ01028130">
    <property type="protein sequence ID" value="CAD8637862.1"/>
    <property type="molecule type" value="Transcribed_RNA"/>
</dbReference>